<gene>
    <name evidence="2" type="ORF">HCJ95_10175</name>
</gene>
<feature type="region of interest" description="Disordered" evidence="1">
    <location>
        <begin position="225"/>
        <end position="254"/>
    </location>
</feature>
<evidence type="ECO:0000313" key="3">
    <source>
        <dbReference type="Proteomes" id="UP000635996"/>
    </source>
</evidence>
<name>A0ABX0YPZ5_STRTL</name>
<protein>
    <submittedName>
        <fullName evidence="2">RNA polymerase subunit sigma-70</fullName>
    </submittedName>
</protein>
<dbReference type="EMBL" id="JAATEL010000008">
    <property type="protein sequence ID" value="NJP14651.1"/>
    <property type="molecule type" value="Genomic_DNA"/>
</dbReference>
<evidence type="ECO:0000256" key="1">
    <source>
        <dbReference type="SAM" id="MobiDB-lite"/>
    </source>
</evidence>
<evidence type="ECO:0000313" key="2">
    <source>
        <dbReference type="EMBL" id="NJP14651.1"/>
    </source>
</evidence>
<dbReference type="Gene3D" id="1.10.10.10">
    <property type="entry name" value="Winged helix-like DNA-binding domain superfamily/Winged helix DNA-binding domain"/>
    <property type="match status" value="1"/>
</dbReference>
<dbReference type="SUPFAM" id="SSF88946">
    <property type="entry name" value="Sigma2 domain of RNA polymerase sigma factors"/>
    <property type="match status" value="1"/>
</dbReference>
<comment type="caution">
    <text evidence="2">The sequence shown here is derived from an EMBL/GenBank/DDBJ whole genome shotgun (WGS) entry which is preliminary data.</text>
</comment>
<dbReference type="Proteomes" id="UP000635996">
    <property type="component" value="Unassembled WGS sequence"/>
</dbReference>
<dbReference type="InterPro" id="IPR036388">
    <property type="entry name" value="WH-like_DNA-bd_sf"/>
</dbReference>
<keyword evidence="3" id="KW-1185">Reference proteome</keyword>
<dbReference type="InterPro" id="IPR013325">
    <property type="entry name" value="RNA_pol_sigma_r2"/>
</dbReference>
<reference evidence="2 3" key="1">
    <citation type="submission" date="2020-03" db="EMBL/GenBank/DDBJ databases">
        <title>WGS of actinomycetes isolated from Thailand.</title>
        <authorList>
            <person name="Thawai C."/>
        </authorList>
    </citation>
    <scope>NUCLEOTIDE SEQUENCE [LARGE SCALE GENOMIC DNA]</scope>
    <source>
        <strain evidence="2 3">NBRC 13905</strain>
    </source>
</reference>
<accession>A0ABX0YPZ5</accession>
<sequence length="254" mass="27323">MHAYCAPALQRQAYLLTGRHDHARDAVARAFRLAWQRWPEVARDPDPPSWVRAAAYDCALSPWRSALRVGRRPDVPPDPADRALQAVLLRLPPCYRRTLVLHDGVGLNLPDTAAETEAGTAATANRLLHAREAVAALLPDLADPAELHRRLVSLGSAERGPVPAAKDLRAAGEHGVRLWTRSALALTAAVTGATALTWHTAPTHYEAPVSPGHAVEGLPVPGTLGPVSRDALRPSTKLRKGPFAGPERLLPLAR</sequence>
<proteinExistence type="predicted"/>
<organism evidence="2 3">
    <name type="scientific">Streptomyces thermoviolaceus subsp. thermoviolaceus</name>
    <dbReference type="NCBI Taxonomy" id="66860"/>
    <lineage>
        <taxon>Bacteria</taxon>
        <taxon>Bacillati</taxon>
        <taxon>Actinomycetota</taxon>
        <taxon>Actinomycetes</taxon>
        <taxon>Kitasatosporales</taxon>
        <taxon>Streptomycetaceae</taxon>
        <taxon>Streptomyces</taxon>
    </lineage>
</organism>